<proteinExistence type="predicted"/>
<dbReference type="VEuPathDB" id="FungiDB:SCHCODRAFT_02635830"/>
<dbReference type="InParanoid" id="D8QEU7"/>
<dbReference type="KEGG" id="scm:SCHCO_02635830"/>
<dbReference type="AlphaFoldDB" id="D8QEU7"/>
<feature type="non-terminal residue" evidence="1">
    <location>
        <position position="91"/>
    </location>
</feature>
<reference evidence="1 2" key="1">
    <citation type="journal article" date="2010" name="Nat. Biotechnol.">
        <title>Genome sequence of the model mushroom Schizophyllum commune.</title>
        <authorList>
            <person name="Ohm R.A."/>
            <person name="de Jong J.F."/>
            <person name="Lugones L.G."/>
            <person name="Aerts A."/>
            <person name="Kothe E."/>
            <person name="Stajich J.E."/>
            <person name="de Vries R.P."/>
            <person name="Record E."/>
            <person name="Levasseur A."/>
            <person name="Baker S.E."/>
            <person name="Bartholomew K.A."/>
            <person name="Coutinho P.M."/>
            <person name="Erdmann S."/>
            <person name="Fowler T.J."/>
            <person name="Gathman A.C."/>
            <person name="Lombard V."/>
            <person name="Henrissat B."/>
            <person name="Knabe N."/>
            <person name="Kuees U."/>
            <person name="Lilly W.W."/>
            <person name="Lindquist E."/>
            <person name="Lucas S."/>
            <person name="Magnuson J.K."/>
            <person name="Piumi F."/>
            <person name="Raudaskoski M."/>
            <person name="Salamov A."/>
            <person name="Schmutz J."/>
            <person name="Schwarze F.W.M.R."/>
            <person name="vanKuyk P.A."/>
            <person name="Horton J.S."/>
            <person name="Grigoriev I.V."/>
            <person name="Woesten H.A.B."/>
        </authorList>
    </citation>
    <scope>NUCLEOTIDE SEQUENCE [LARGE SCALE GENOMIC DNA]</scope>
    <source>
        <strain evidence="2">H4-8 / FGSC 9210</strain>
    </source>
</reference>
<dbReference type="GeneID" id="9590765"/>
<sequence length="91" mass="9564">MSVALLMIESASCYTAIVVISQITYATGHVSNYFFTDCIPSVSALAAVLVHARAVLGKVVKIDSVAGHRSPRARMNAGLAWNRALETDGAG</sequence>
<evidence type="ECO:0000313" key="1">
    <source>
        <dbReference type="EMBL" id="EFI93911.1"/>
    </source>
</evidence>
<dbReference type="Proteomes" id="UP000007431">
    <property type="component" value="Unassembled WGS sequence"/>
</dbReference>
<dbReference type="EMBL" id="GL377310">
    <property type="protein sequence ID" value="EFI93911.1"/>
    <property type="molecule type" value="Genomic_DNA"/>
</dbReference>
<evidence type="ECO:0000313" key="2">
    <source>
        <dbReference type="Proteomes" id="UP000007431"/>
    </source>
</evidence>
<gene>
    <name evidence="1" type="ORF">SCHCODRAFT_112383</name>
</gene>
<organism evidence="2">
    <name type="scientific">Schizophyllum commune (strain H4-8 / FGSC 9210)</name>
    <name type="common">Split gill fungus</name>
    <dbReference type="NCBI Taxonomy" id="578458"/>
    <lineage>
        <taxon>Eukaryota</taxon>
        <taxon>Fungi</taxon>
        <taxon>Dikarya</taxon>
        <taxon>Basidiomycota</taxon>
        <taxon>Agaricomycotina</taxon>
        <taxon>Agaricomycetes</taxon>
        <taxon>Agaricomycetidae</taxon>
        <taxon>Agaricales</taxon>
        <taxon>Schizophyllaceae</taxon>
        <taxon>Schizophyllum</taxon>
    </lineage>
</organism>
<dbReference type="RefSeq" id="XP_003028814.1">
    <property type="nucleotide sequence ID" value="XM_003028768.1"/>
</dbReference>
<accession>D8QEU7</accession>
<protein>
    <submittedName>
        <fullName evidence="1">Uncharacterized protein</fullName>
    </submittedName>
</protein>
<name>D8QEU7_SCHCM</name>
<keyword evidence="2" id="KW-1185">Reference proteome</keyword>
<dbReference type="HOGENOM" id="CLU_2428327_0_0_1"/>